<dbReference type="PRINTS" id="PR00452">
    <property type="entry name" value="SH3DOMAIN"/>
</dbReference>
<comment type="function">
    <text evidence="3">Induces bone resorption, acting probably through a signaling cascade which results in the secretion of factor(s) enhancing osteoclast formation and activity.</text>
</comment>
<keyword evidence="9" id="KW-1185">Reference proteome</keyword>
<sequence>MPMPMPMSMSMAPPMTAPLAPPMAPPTQGMRSSLPEERSHTHGGYGGSPNFSGHRRASDMVPPMQYKRNSLEERAHTIGTPGMASSLASFPPPRRPSDSMPFPQRPAMQVRAMYDFTAEEQDELAFSAGEIIEVLDHSDSSWWKGRLRGRIGLFPANYTKPI</sequence>
<dbReference type="PROSITE" id="PS50002">
    <property type="entry name" value="SH3"/>
    <property type="match status" value="1"/>
</dbReference>
<reference evidence="8" key="1">
    <citation type="thesis" date="2021" institute="BYU ScholarsArchive" country="Provo, UT, USA">
        <title>Applications of and Algorithms for Genome Assembly and Genomic Analyses with an Emphasis on Marine Teleosts.</title>
        <authorList>
            <person name="Pickett B.D."/>
        </authorList>
    </citation>
    <scope>NUCLEOTIDE SEQUENCE</scope>
    <source>
        <strain evidence="8">HI-2016</strain>
    </source>
</reference>
<proteinExistence type="predicted"/>
<evidence type="ECO:0000256" key="2">
    <source>
        <dbReference type="ARBA" id="ARBA00023043"/>
    </source>
</evidence>
<name>A0A8T2NJG3_9TELE</name>
<feature type="region of interest" description="Disordered" evidence="6">
    <location>
        <begin position="78"/>
        <end position="104"/>
    </location>
</feature>
<dbReference type="InterPro" id="IPR036028">
    <property type="entry name" value="SH3-like_dom_sf"/>
</dbReference>
<dbReference type="GO" id="GO:0043328">
    <property type="term" value="P:protein transport to vacuole involved in ubiquitin-dependent protein catabolic process via the multivesicular body sorting pathway"/>
    <property type="evidence" value="ECO:0007669"/>
    <property type="project" value="TreeGrafter"/>
</dbReference>
<organism evidence="8 9">
    <name type="scientific">Albula glossodonta</name>
    <name type="common">roundjaw bonefish</name>
    <dbReference type="NCBI Taxonomy" id="121402"/>
    <lineage>
        <taxon>Eukaryota</taxon>
        <taxon>Metazoa</taxon>
        <taxon>Chordata</taxon>
        <taxon>Craniata</taxon>
        <taxon>Vertebrata</taxon>
        <taxon>Euteleostomi</taxon>
        <taxon>Actinopterygii</taxon>
        <taxon>Neopterygii</taxon>
        <taxon>Teleostei</taxon>
        <taxon>Albuliformes</taxon>
        <taxon>Albulidae</taxon>
        <taxon>Albula</taxon>
    </lineage>
</organism>
<dbReference type="GO" id="GO:0033565">
    <property type="term" value="C:ESCRT-0 complex"/>
    <property type="evidence" value="ECO:0007669"/>
    <property type="project" value="TreeGrafter"/>
</dbReference>
<dbReference type="InterPro" id="IPR001452">
    <property type="entry name" value="SH3_domain"/>
</dbReference>
<evidence type="ECO:0000259" key="7">
    <source>
        <dbReference type="PROSITE" id="PS50002"/>
    </source>
</evidence>
<dbReference type="PANTHER" id="PTHR45929:SF3">
    <property type="entry name" value="JAK PATHWAY SIGNAL TRANSDUCTION ADAPTOR MOLECULE"/>
    <property type="match status" value="1"/>
</dbReference>
<gene>
    <name evidence="8" type="ORF">JZ751_021492</name>
</gene>
<dbReference type="PRINTS" id="PR00499">
    <property type="entry name" value="P67PHOX"/>
</dbReference>
<dbReference type="Pfam" id="PF00018">
    <property type="entry name" value="SH3_1"/>
    <property type="match status" value="1"/>
</dbReference>
<evidence type="ECO:0000256" key="6">
    <source>
        <dbReference type="SAM" id="MobiDB-lite"/>
    </source>
</evidence>
<keyword evidence="1 5" id="KW-0728">SH3 domain</keyword>
<dbReference type="Proteomes" id="UP000824540">
    <property type="component" value="Unassembled WGS sequence"/>
</dbReference>
<dbReference type="FunFam" id="2.30.30.40:FF:000072">
    <property type="entry name" value="Unconventional Myosin IB"/>
    <property type="match status" value="1"/>
</dbReference>
<dbReference type="SMART" id="SM00326">
    <property type="entry name" value="SH3"/>
    <property type="match status" value="1"/>
</dbReference>
<accession>A0A8T2NJG3</accession>
<keyword evidence="2" id="KW-0040">ANK repeat</keyword>
<feature type="compositionally biased region" description="Low complexity" evidence="6">
    <location>
        <begin position="1"/>
        <end position="14"/>
    </location>
</feature>
<feature type="region of interest" description="Disordered" evidence="6">
    <location>
        <begin position="1"/>
        <end position="59"/>
    </location>
</feature>
<evidence type="ECO:0000256" key="3">
    <source>
        <dbReference type="ARBA" id="ARBA00037432"/>
    </source>
</evidence>
<protein>
    <recommendedName>
        <fullName evidence="4">Osteoclast-stimulating factor 1</fullName>
    </recommendedName>
</protein>
<evidence type="ECO:0000256" key="4">
    <source>
        <dbReference type="ARBA" id="ARBA00040640"/>
    </source>
</evidence>
<dbReference type="AlphaFoldDB" id="A0A8T2NJG3"/>
<evidence type="ECO:0000256" key="5">
    <source>
        <dbReference type="PROSITE-ProRule" id="PRU00192"/>
    </source>
</evidence>
<dbReference type="EMBL" id="JAFBMS010000043">
    <property type="protein sequence ID" value="KAG9340379.1"/>
    <property type="molecule type" value="Genomic_DNA"/>
</dbReference>
<evidence type="ECO:0000313" key="9">
    <source>
        <dbReference type="Proteomes" id="UP000824540"/>
    </source>
</evidence>
<evidence type="ECO:0000256" key="1">
    <source>
        <dbReference type="ARBA" id="ARBA00022443"/>
    </source>
</evidence>
<feature type="domain" description="SH3" evidence="7">
    <location>
        <begin position="105"/>
        <end position="162"/>
    </location>
</feature>
<comment type="caution">
    <text evidence="8">The sequence shown here is derived from an EMBL/GenBank/DDBJ whole genome shotgun (WGS) entry which is preliminary data.</text>
</comment>
<feature type="compositionally biased region" description="Pro residues" evidence="6">
    <location>
        <begin position="15"/>
        <end position="25"/>
    </location>
</feature>
<evidence type="ECO:0000313" key="8">
    <source>
        <dbReference type="EMBL" id="KAG9340379.1"/>
    </source>
</evidence>
<dbReference type="OrthoDB" id="10255964at2759"/>
<dbReference type="SUPFAM" id="SSF50044">
    <property type="entry name" value="SH3-domain"/>
    <property type="match status" value="1"/>
</dbReference>
<dbReference type="PANTHER" id="PTHR45929">
    <property type="entry name" value="JAK PATHWAY SIGNAL TRANSDUCTION ADAPTOR MOLECULE"/>
    <property type="match status" value="1"/>
</dbReference>
<dbReference type="Gene3D" id="2.30.30.40">
    <property type="entry name" value="SH3 Domains"/>
    <property type="match status" value="1"/>
</dbReference>
<dbReference type="InterPro" id="IPR050670">
    <property type="entry name" value="STAM"/>
</dbReference>